<dbReference type="Pfam" id="PF00507">
    <property type="entry name" value="Oxidored_q4"/>
    <property type="match status" value="1"/>
</dbReference>
<proteinExistence type="inferred from homology"/>
<gene>
    <name evidence="7" type="primary">nuoA</name>
    <name evidence="10" type="ORF">GCM10023231_16000</name>
</gene>
<dbReference type="Proteomes" id="UP001501411">
    <property type="component" value="Unassembled WGS sequence"/>
</dbReference>
<comment type="function">
    <text evidence="7">NDH-1 shuttles electrons from NADH, via FMN and iron-sulfur (Fe-S) centers, to quinones in the respiratory chain. The immediate electron acceptor for the enzyme in this species is believed to be a menaquinone. Couples the redox reaction to proton translocation (for every two electrons transferred, four hydrogen ions are translocated across the cytoplasmic membrane), and thus conserves the redox energy in a proton gradient.</text>
</comment>
<dbReference type="EC" id="7.1.1.-" evidence="7"/>
<dbReference type="RefSeq" id="WP_345231229.1">
    <property type="nucleotide sequence ID" value="NZ_BAABIQ010000008.1"/>
</dbReference>
<keyword evidence="6 7" id="KW-0472">Membrane</keyword>
<keyword evidence="7 8" id="KW-0520">NAD</keyword>
<organism evidence="10 11">
    <name type="scientific">Olivibacter ginsenosidimutans</name>
    <dbReference type="NCBI Taxonomy" id="1176537"/>
    <lineage>
        <taxon>Bacteria</taxon>
        <taxon>Pseudomonadati</taxon>
        <taxon>Bacteroidota</taxon>
        <taxon>Sphingobacteriia</taxon>
        <taxon>Sphingobacteriales</taxon>
        <taxon>Sphingobacteriaceae</taxon>
        <taxon>Olivibacter</taxon>
    </lineage>
</organism>
<name>A0ABP9B1C4_9SPHI</name>
<keyword evidence="7" id="KW-1003">Cell membrane</keyword>
<dbReference type="InterPro" id="IPR038430">
    <property type="entry name" value="NDAH_ubi_oxred_su3_sf"/>
</dbReference>
<reference evidence="11" key="1">
    <citation type="journal article" date="2019" name="Int. J. Syst. Evol. Microbiol.">
        <title>The Global Catalogue of Microorganisms (GCM) 10K type strain sequencing project: providing services to taxonomists for standard genome sequencing and annotation.</title>
        <authorList>
            <consortium name="The Broad Institute Genomics Platform"/>
            <consortium name="The Broad Institute Genome Sequencing Center for Infectious Disease"/>
            <person name="Wu L."/>
            <person name="Ma J."/>
        </authorList>
    </citation>
    <scope>NUCLEOTIDE SEQUENCE [LARGE SCALE GENOMIC DNA]</scope>
    <source>
        <strain evidence="11">JCM 18200</strain>
    </source>
</reference>
<dbReference type="PANTHER" id="PTHR11058">
    <property type="entry name" value="NADH-UBIQUINONE OXIDOREDUCTASE CHAIN 3"/>
    <property type="match status" value="1"/>
</dbReference>
<feature type="transmembrane region" description="Helical" evidence="7">
    <location>
        <begin position="65"/>
        <end position="89"/>
    </location>
</feature>
<keyword evidence="7 8" id="KW-0874">Quinone</keyword>
<dbReference type="InterPro" id="IPR000440">
    <property type="entry name" value="NADH_UbQ/plastoQ_OxRdtase_su3"/>
</dbReference>
<keyword evidence="3 7" id="KW-0813">Transport</keyword>
<evidence type="ECO:0000256" key="1">
    <source>
        <dbReference type="ARBA" id="ARBA00004141"/>
    </source>
</evidence>
<comment type="subunit">
    <text evidence="7">NDH-1 is composed of 14 different subunits. Subunits NuoA, H, J, K, L, M, N constitute the membrane sector of the complex.</text>
</comment>
<feature type="compositionally biased region" description="Low complexity" evidence="9">
    <location>
        <begin position="181"/>
        <end position="191"/>
    </location>
</feature>
<dbReference type="InterPro" id="IPR023043">
    <property type="entry name" value="NAD(P)H_OxRDtase_bac/plastid"/>
</dbReference>
<protein>
    <recommendedName>
        <fullName evidence="7">NADH-quinone oxidoreductase subunit A</fullName>
        <ecNumber evidence="7">7.1.1.-</ecNumber>
    </recommendedName>
    <alternativeName>
        <fullName evidence="7">NADH dehydrogenase I subunit A</fullName>
    </alternativeName>
    <alternativeName>
        <fullName evidence="7">NDH-1 subunit A</fullName>
    </alternativeName>
    <alternativeName>
        <fullName evidence="7">NUO1</fullName>
    </alternativeName>
</protein>
<evidence type="ECO:0000256" key="9">
    <source>
        <dbReference type="SAM" id="MobiDB-lite"/>
    </source>
</evidence>
<evidence type="ECO:0000313" key="10">
    <source>
        <dbReference type="EMBL" id="GAA4788568.1"/>
    </source>
</evidence>
<evidence type="ECO:0000256" key="5">
    <source>
        <dbReference type="ARBA" id="ARBA00022989"/>
    </source>
</evidence>
<comment type="similarity">
    <text evidence="2 7 8">Belongs to the complex I subunit 3 family.</text>
</comment>
<evidence type="ECO:0000256" key="4">
    <source>
        <dbReference type="ARBA" id="ARBA00022692"/>
    </source>
</evidence>
<keyword evidence="5 7" id="KW-1133">Transmembrane helix</keyword>
<evidence type="ECO:0000256" key="7">
    <source>
        <dbReference type="HAMAP-Rule" id="MF_01394"/>
    </source>
</evidence>
<keyword evidence="7" id="KW-1278">Translocase</keyword>
<feature type="transmembrane region" description="Helical" evidence="7">
    <location>
        <begin position="101"/>
        <end position="124"/>
    </location>
</feature>
<keyword evidence="4 7" id="KW-0812">Transmembrane</keyword>
<dbReference type="EMBL" id="BAABIQ010000008">
    <property type="protein sequence ID" value="GAA4788568.1"/>
    <property type="molecule type" value="Genomic_DNA"/>
</dbReference>
<comment type="subcellular location">
    <subcellularLocation>
        <location evidence="7 8">Cell membrane</location>
        <topology evidence="7 8">Multi-pass membrane protein</topology>
    </subcellularLocation>
    <subcellularLocation>
        <location evidence="1">Membrane</location>
        <topology evidence="1">Multi-pass membrane protein</topology>
    </subcellularLocation>
</comment>
<evidence type="ECO:0000256" key="2">
    <source>
        <dbReference type="ARBA" id="ARBA00008472"/>
    </source>
</evidence>
<evidence type="ECO:0000256" key="8">
    <source>
        <dbReference type="RuleBase" id="RU003639"/>
    </source>
</evidence>
<dbReference type="Gene3D" id="1.20.58.1610">
    <property type="entry name" value="NADH:ubiquinone/plastoquinone oxidoreductase, chain 3"/>
    <property type="match status" value="1"/>
</dbReference>
<feature type="region of interest" description="Disordered" evidence="9">
    <location>
        <begin position="172"/>
        <end position="197"/>
    </location>
</feature>
<sequence length="197" mass="22401">MEEGSQITEFGKVFIYLSIGTLLVLLTLFLGKFLSPKKPTAAKLSTYECGEVVQGSSWVQFNARFYVIALVFLLFDVEMAFIFPWTTIFGSSELIHADDRWGWYTLAEMFIFIGILLIGLVYVWRKGDLEWIKPTPKIPVLHTTVPRAVYEKNNTITYKIRPFGTIPTTVKEEVPTRHEPASSAPKPAFKPKFSKKG</sequence>
<evidence type="ECO:0000256" key="6">
    <source>
        <dbReference type="ARBA" id="ARBA00023136"/>
    </source>
</evidence>
<dbReference type="PANTHER" id="PTHR11058:SF9">
    <property type="entry name" value="NADH-UBIQUINONE OXIDOREDUCTASE CHAIN 3"/>
    <property type="match status" value="1"/>
</dbReference>
<evidence type="ECO:0000313" key="11">
    <source>
        <dbReference type="Proteomes" id="UP001501411"/>
    </source>
</evidence>
<feature type="transmembrane region" description="Helical" evidence="7">
    <location>
        <begin position="13"/>
        <end position="34"/>
    </location>
</feature>
<comment type="caution">
    <text evidence="10">The sequence shown here is derived from an EMBL/GenBank/DDBJ whole genome shotgun (WGS) entry which is preliminary data.</text>
</comment>
<keyword evidence="11" id="KW-1185">Reference proteome</keyword>
<dbReference type="HAMAP" id="MF_01394">
    <property type="entry name" value="NDH1_NuoA"/>
    <property type="match status" value="1"/>
</dbReference>
<comment type="catalytic activity">
    <reaction evidence="7 8">
        <text>a quinone + NADH + 5 H(+)(in) = a quinol + NAD(+) + 4 H(+)(out)</text>
        <dbReference type="Rhea" id="RHEA:57888"/>
        <dbReference type="ChEBI" id="CHEBI:15378"/>
        <dbReference type="ChEBI" id="CHEBI:24646"/>
        <dbReference type="ChEBI" id="CHEBI:57540"/>
        <dbReference type="ChEBI" id="CHEBI:57945"/>
        <dbReference type="ChEBI" id="CHEBI:132124"/>
    </reaction>
</comment>
<accession>A0ABP9B1C4</accession>
<evidence type="ECO:0000256" key="3">
    <source>
        <dbReference type="ARBA" id="ARBA00022448"/>
    </source>
</evidence>